<keyword evidence="1" id="KW-0732">Signal</keyword>
<reference evidence="2 3" key="1">
    <citation type="journal article" date="2021" name="Nat. Commun.">
        <title>Incipient diploidization of the medicinal plant Perilla within 10,000 years.</title>
        <authorList>
            <person name="Zhang Y."/>
            <person name="Shen Q."/>
            <person name="Leng L."/>
            <person name="Zhang D."/>
            <person name="Chen S."/>
            <person name="Shi Y."/>
            <person name="Ning Z."/>
            <person name="Chen S."/>
        </authorList>
    </citation>
    <scope>NUCLEOTIDE SEQUENCE [LARGE SCALE GENOMIC DNA]</scope>
    <source>
        <strain evidence="3">cv. PC099</strain>
    </source>
</reference>
<gene>
    <name evidence="2" type="ORF">C2S53_002196</name>
</gene>
<dbReference type="EMBL" id="SDAM02000027">
    <property type="protein sequence ID" value="KAH6836034.1"/>
    <property type="molecule type" value="Genomic_DNA"/>
</dbReference>
<evidence type="ECO:0000313" key="2">
    <source>
        <dbReference type="EMBL" id="KAH6836034.1"/>
    </source>
</evidence>
<dbReference type="Proteomes" id="UP001190926">
    <property type="component" value="Unassembled WGS sequence"/>
</dbReference>
<dbReference type="AlphaFoldDB" id="A0AAD4PD80"/>
<organism evidence="2 3">
    <name type="scientific">Perilla frutescens var. hirtella</name>
    <name type="common">Perilla citriodora</name>
    <name type="synonym">Perilla setoyensis</name>
    <dbReference type="NCBI Taxonomy" id="608512"/>
    <lineage>
        <taxon>Eukaryota</taxon>
        <taxon>Viridiplantae</taxon>
        <taxon>Streptophyta</taxon>
        <taxon>Embryophyta</taxon>
        <taxon>Tracheophyta</taxon>
        <taxon>Spermatophyta</taxon>
        <taxon>Magnoliopsida</taxon>
        <taxon>eudicotyledons</taxon>
        <taxon>Gunneridae</taxon>
        <taxon>Pentapetalae</taxon>
        <taxon>asterids</taxon>
        <taxon>lamiids</taxon>
        <taxon>Lamiales</taxon>
        <taxon>Lamiaceae</taxon>
        <taxon>Nepetoideae</taxon>
        <taxon>Elsholtzieae</taxon>
        <taxon>Perilla</taxon>
    </lineage>
</organism>
<keyword evidence="3" id="KW-1185">Reference proteome</keyword>
<accession>A0AAD4PD80</accession>
<feature type="signal peptide" evidence="1">
    <location>
        <begin position="1"/>
        <end position="16"/>
    </location>
</feature>
<evidence type="ECO:0000256" key="1">
    <source>
        <dbReference type="SAM" id="SignalP"/>
    </source>
</evidence>
<sequence length="101" mass="10861">MKLQSMFLIAILVVQAFVVVEVSSSVSDAEKSVSQQGAEGNIEELMKKHRPPTITMHAEEDAASHQERMCAIALARAVARRAIASLQAHMATKTSAPAMLS</sequence>
<proteinExistence type="predicted"/>
<name>A0AAD4PD80_PERFH</name>
<protein>
    <submittedName>
        <fullName evidence="2">Uncharacterized protein</fullName>
    </submittedName>
</protein>
<feature type="chain" id="PRO_5041946836" evidence="1">
    <location>
        <begin position="17"/>
        <end position="101"/>
    </location>
</feature>
<evidence type="ECO:0000313" key="3">
    <source>
        <dbReference type="Proteomes" id="UP001190926"/>
    </source>
</evidence>
<comment type="caution">
    <text evidence="2">The sequence shown here is derived from an EMBL/GenBank/DDBJ whole genome shotgun (WGS) entry which is preliminary data.</text>
</comment>